<name>A0AAJ7L8X6_9ACAR</name>
<gene>
    <name evidence="3" type="primary">LOC108865188</name>
</gene>
<feature type="non-terminal residue" evidence="3">
    <location>
        <position position="743"/>
    </location>
</feature>
<dbReference type="GeneID" id="108865188"/>
<feature type="compositionally biased region" description="Polar residues" evidence="1">
    <location>
        <begin position="359"/>
        <end position="369"/>
    </location>
</feature>
<feature type="region of interest" description="Disordered" evidence="1">
    <location>
        <begin position="140"/>
        <end position="175"/>
    </location>
</feature>
<dbReference type="PANTHER" id="PTHR47331">
    <property type="entry name" value="PHD-TYPE DOMAIN-CONTAINING PROTEIN"/>
    <property type="match status" value="1"/>
</dbReference>
<protein>
    <submittedName>
        <fullName evidence="3">Uncharacterized protein LOC108865188</fullName>
    </submittedName>
</protein>
<dbReference type="KEGG" id="goe:108865188"/>
<dbReference type="AlphaFoldDB" id="A0AAJ7L8X6"/>
<keyword evidence="2" id="KW-1185">Reference proteome</keyword>
<dbReference type="InterPro" id="IPR005312">
    <property type="entry name" value="DUF1759"/>
</dbReference>
<evidence type="ECO:0000313" key="2">
    <source>
        <dbReference type="Proteomes" id="UP000694867"/>
    </source>
</evidence>
<feature type="region of interest" description="Disordered" evidence="1">
    <location>
        <begin position="339"/>
        <end position="369"/>
    </location>
</feature>
<organism evidence="2 3">
    <name type="scientific">Galendromus occidentalis</name>
    <name type="common">western predatory mite</name>
    <dbReference type="NCBI Taxonomy" id="34638"/>
    <lineage>
        <taxon>Eukaryota</taxon>
        <taxon>Metazoa</taxon>
        <taxon>Ecdysozoa</taxon>
        <taxon>Arthropoda</taxon>
        <taxon>Chelicerata</taxon>
        <taxon>Arachnida</taxon>
        <taxon>Acari</taxon>
        <taxon>Parasitiformes</taxon>
        <taxon>Mesostigmata</taxon>
        <taxon>Gamasina</taxon>
        <taxon>Phytoseioidea</taxon>
        <taxon>Phytoseiidae</taxon>
        <taxon>Typhlodrominae</taxon>
        <taxon>Galendromus</taxon>
    </lineage>
</organism>
<sequence length="743" mass="82602">MAEEEARKRQLKTLRTKRTVRRNRARADLDSVTNLHSENPEFRADKRPEELLIVMTQHIENTREFDREILALLTPEEIEADVTASEEFNVEIDDGIAAIRAIISKQSQGESPTVPQEFQQGELATFYGTPEATRQVRFRPTHNSTMSVPRHVREAEGENDVPRRQPPHAVPTAPTTRLARELDISPEVFSGDRLKFRAFITQFSCFVAKRPDASPVEKLMVLRKYVSGAPGKIVHALELTDSNYQVALDALHQNYARTENDKQRILSELRNLPRVHRYSDLPALRNLLTLLQTNIATLASNGIPLDDFALSLKSAIDAAIPTRLRQEYKDSRRLEKRLLSLSSSSRESSMTTEEQTSTTVLNNNSENDVGSVSAEAASDIRNLIEFLRERVRDWEDNQYLDERVPPIIGEAPERQSHTKDIRRRARSTIAAVVPKSNVSAGARFRPKPCLFCRSAEHNTSRCDAGLSLAKRKEILELQRRCERCFRTQHANSDECRGPRAPCSKCSSRQHYSSMHPDASVSAIAHSGSEANAFTAAAVDRTVGGLSADTGALLLTASAYVINCGVKIPVRIFLDPGSTLTVVLPSLRAMLREAPVGVSSLTIQTFSSTLATREAPLYNIRIVSVKGGPPIEIFAHEYQFGVNPQNTCSQSVSRALAEFDRAKPLADRSYLGEWACMQPALLVGMNQMHKIMEREPPELLVDDILAHPSRLGWIIGGSFPIDQGHVKGKVTATHIVCCAAALSS</sequence>
<feature type="compositionally biased region" description="Low complexity" evidence="1">
    <location>
        <begin position="339"/>
        <end position="358"/>
    </location>
</feature>
<dbReference type="RefSeq" id="XP_018497480.1">
    <property type="nucleotide sequence ID" value="XM_018641964.1"/>
</dbReference>
<accession>A0AAJ7L8X6</accession>
<evidence type="ECO:0000256" key="1">
    <source>
        <dbReference type="SAM" id="MobiDB-lite"/>
    </source>
</evidence>
<dbReference type="Pfam" id="PF03564">
    <property type="entry name" value="DUF1759"/>
    <property type="match status" value="1"/>
</dbReference>
<reference evidence="3" key="1">
    <citation type="submission" date="2025-08" db="UniProtKB">
        <authorList>
            <consortium name="RefSeq"/>
        </authorList>
    </citation>
    <scope>IDENTIFICATION</scope>
</reference>
<evidence type="ECO:0000313" key="3">
    <source>
        <dbReference type="RefSeq" id="XP_018497480.1"/>
    </source>
</evidence>
<dbReference type="Proteomes" id="UP000694867">
    <property type="component" value="Unplaced"/>
</dbReference>
<feature type="compositionally biased region" description="Basic and acidic residues" evidence="1">
    <location>
        <begin position="151"/>
        <end position="163"/>
    </location>
</feature>
<proteinExistence type="predicted"/>